<dbReference type="NCBIfam" id="TIGR03588">
    <property type="entry name" value="PseC"/>
    <property type="match status" value="1"/>
</dbReference>
<dbReference type="GO" id="GO:0008483">
    <property type="term" value="F:transaminase activity"/>
    <property type="evidence" value="ECO:0007669"/>
    <property type="project" value="UniProtKB-KW"/>
</dbReference>
<dbReference type="InterPro" id="IPR000653">
    <property type="entry name" value="DegT/StrS_aminotransferase"/>
</dbReference>
<comment type="caution">
    <text evidence="3">The sequence shown here is derived from an EMBL/GenBank/DDBJ whole genome shotgun (WGS) entry which is preliminary data.</text>
</comment>
<sequence length="393" mass="44472">MKPIPYGRQHITQEDIDAVVETLQSDFLTQGPKVLEFEQKFAAYVGAKYAVAVANGTAALHLCALALGVDENSRVITTPITFAASANCVRYCDGTVDFADIDPETGLLDIAKVRQKLESQPKRYYSGLIPVDFAGMPVNLEEFRKLADEFDLWIIEDACHAPGGYFIDSNGEKQMCGNGNYADLAIFSFHPVKHIATGEGGMITTNNPELYEKLLTLRTHGITRDPAKMHENHGGWYMEMQELGYNYRMPDMLTALGISQLKRADAGLQRRQEIAKRYDAAFKNASNLKILNPAAYKEAISDNVFHAYHLYVIQVEKRKELYDFLRTKNIFAQVHYIPVHLMPYYQDLGFKKDDFPLAEAYYEMCLSLPMYPSLTNEEQDYVIASVQEFLQHA</sequence>
<evidence type="ECO:0000256" key="1">
    <source>
        <dbReference type="ARBA" id="ARBA00037999"/>
    </source>
</evidence>
<evidence type="ECO:0000313" key="3">
    <source>
        <dbReference type="EMBL" id="MFC5271739.1"/>
    </source>
</evidence>
<name>A0ABW0EFT8_9BACT</name>
<organism evidence="3 4">
    <name type="scientific">Adhaeribacter terreus</name>
    <dbReference type="NCBI Taxonomy" id="529703"/>
    <lineage>
        <taxon>Bacteria</taxon>
        <taxon>Pseudomonadati</taxon>
        <taxon>Bacteroidota</taxon>
        <taxon>Cytophagia</taxon>
        <taxon>Cytophagales</taxon>
        <taxon>Hymenobacteraceae</taxon>
        <taxon>Adhaeribacter</taxon>
    </lineage>
</organism>
<keyword evidence="3" id="KW-0808">Transferase</keyword>
<dbReference type="InterPro" id="IPR020026">
    <property type="entry name" value="PseC"/>
</dbReference>
<dbReference type="EMBL" id="JBHSKT010000008">
    <property type="protein sequence ID" value="MFC5271739.1"/>
    <property type="molecule type" value="Genomic_DNA"/>
</dbReference>
<dbReference type="Gene3D" id="3.40.640.10">
    <property type="entry name" value="Type I PLP-dependent aspartate aminotransferase-like (Major domain)"/>
    <property type="match status" value="1"/>
</dbReference>
<keyword evidence="4" id="KW-1185">Reference proteome</keyword>
<evidence type="ECO:0000256" key="2">
    <source>
        <dbReference type="RuleBase" id="RU004508"/>
    </source>
</evidence>
<dbReference type="Proteomes" id="UP001596161">
    <property type="component" value="Unassembled WGS sequence"/>
</dbReference>
<dbReference type="PANTHER" id="PTHR30244:SF34">
    <property type="entry name" value="DTDP-4-AMINO-4,6-DIDEOXYGALACTOSE TRANSAMINASE"/>
    <property type="match status" value="1"/>
</dbReference>
<dbReference type="CDD" id="cd00616">
    <property type="entry name" value="AHBA_syn"/>
    <property type="match status" value="1"/>
</dbReference>
<dbReference type="EC" id="2.6.1.92" evidence="3"/>
<dbReference type="Pfam" id="PF01041">
    <property type="entry name" value="DegT_DnrJ_EryC1"/>
    <property type="match status" value="1"/>
</dbReference>
<dbReference type="InterPro" id="IPR015421">
    <property type="entry name" value="PyrdxlP-dep_Trfase_major"/>
</dbReference>
<dbReference type="PIRSF" id="PIRSF000390">
    <property type="entry name" value="PLP_StrS"/>
    <property type="match status" value="1"/>
</dbReference>
<evidence type="ECO:0000313" key="4">
    <source>
        <dbReference type="Proteomes" id="UP001596161"/>
    </source>
</evidence>
<dbReference type="SUPFAM" id="SSF53383">
    <property type="entry name" value="PLP-dependent transferases"/>
    <property type="match status" value="1"/>
</dbReference>
<comment type="similarity">
    <text evidence="1 2">Belongs to the DegT/DnrJ/EryC1 family.</text>
</comment>
<reference evidence="4" key="1">
    <citation type="journal article" date="2019" name="Int. J. Syst. Evol. Microbiol.">
        <title>The Global Catalogue of Microorganisms (GCM) 10K type strain sequencing project: providing services to taxonomists for standard genome sequencing and annotation.</title>
        <authorList>
            <consortium name="The Broad Institute Genomics Platform"/>
            <consortium name="The Broad Institute Genome Sequencing Center for Infectious Disease"/>
            <person name="Wu L."/>
            <person name="Ma J."/>
        </authorList>
    </citation>
    <scope>NUCLEOTIDE SEQUENCE [LARGE SCALE GENOMIC DNA]</scope>
    <source>
        <strain evidence="4">KACC 12602</strain>
    </source>
</reference>
<dbReference type="PANTHER" id="PTHR30244">
    <property type="entry name" value="TRANSAMINASE"/>
    <property type="match status" value="1"/>
</dbReference>
<dbReference type="Gene3D" id="3.90.1150.10">
    <property type="entry name" value="Aspartate Aminotransferase, domain 1"/>
    <property type="match status" value="1"/>
</dbReference>
<dbReference type="RefSeq" id="WP_378018098.1">
    <property type="nucleotide sequence ID" value="NZ_JBHSKT010000008.1"/>
</dbReference>
<gene>
    <name evidence="3" type="primary">pseC</name>
    <name evidence="3" type="ORF">ACFPIB_14065</name>
</gene>
<dbReference type="InterPro" id="IPR015424">
    <property type="entry name" value="PyrdxlP-dep_Trfase"/>
</dbReference>
<keyword evidence="2" id="KW-0663">Pyridoxal phosphate</keyword>
<keyword evidence="3" id="KW-0032">Aminotransferase</keyword>
<protein>
    <submittedName>
        <fullName evidence="3">UDP-4-amino-4, 6-dideoxy-N-acetyl-beta-L-altrosamine transaminase</fullName>
        <ecNumber evidence="3">2.6.1.92</ecNumber>
    </submittedName>
</protein>
<dbReference type="InterPro" id="IPR015422">
    <property type="entry name" value="PyrdxlP-dep_Trfase_small"/>
</dbReference>
<proteinExistence type="inferred from homology"/>
<accession>A0ABW0EFT8</accession>